<dbReference type="EMBL" id="BPLQ01004072">
    <property type="protein sequence ID" value="GIY05361.1"/>
    <property type="molecule type" value="Genomic_DNA"/>
</dbReference>
<protein>
    <submittedName>
        <fullName evidence="1">Uncharacterized protein</fullName>
    </submittedName>
</protein>
<keyword evidence="2" id="KW-1185">Reference proteome</keyword>
<evidence type="ECO:0000313" key="1">
    <source>
        <dbReference type="EMBL" id="GIY05361.1"/>
    </source>
</evidence>
<comment type="caution">
    <text evidence="1">The sequence shown here is derived from an EMBL/GenBank/DDBJ whole genome shotgun (WGS) entry which is preliminary data.</text>
</comment>
<proteinExistence type="predicted"/>
<dbReference type="Proteomes" id="UP001054837">
    <property type="component" value="Unassembled WGS sequence"/>
</dbReference>
<dbReference type="AlphaFoldDB" id="A0AAV4QAJ0"/>
<organism evidence="1 2">
    <name type="scientific">Caerostris darwini</name>
    <dbReference type="NCBI Taxonomy" id="1538125"/>
    <lineage>
        <taxon>Eukaryota</taxon>
        <taxon>Metazoa</taxon>
        <taxon>Ecdysozoa</taxon>
        <taxon>Arthropoda</taxon>
        <taxon>Chelicerata</taxon>
        <taxon>Arachnida</taxon>
        <taxon>Araneae</taxon>
        <taxon>Araneomorphae</taxon>
        <taxon>Entelegynae</taxon>
        <taxon>Araneoidea</taxon>
        <taxon>Araneidae</taxon>
        <taxon>Caerostris</taxon>
    </lineage>
</organism>
<accession>A0AAV4QAJ0</accession>
<gene>
    <name evidence="1" type="ORF">CDAR_91121</name>
</gene>
<reference evidence="1 2" key="1">
    <citation type="submission" date="2021-06" db="EMBL/GenBank/DDBJ databases">
        <title>Caerostris darwini draft genome.</title>
        <authorList>
            <person name="Kono N."/>
            <person name="Arakawa K."/>
        </authorList>
    </citation>
    <scope>NUCLEOTIDE SEQUENCE [LARGE SCALE GENOMIC DNA]</scope>
</reference>
<name>A0AAV4QAJ0_9ARAC</name>
<evidence type="ECO:0000313" key="2">
    <source>
        <dbReference type="Proteomes" id="UP001054837"/>
    </source>
</evidence>
<sequence length="96" mass="11089">MCSRKSNLGIVKRPKNKKVIGSRWDLRTELNPYGSTKGLSLKDLPKIIMSYYCCTYIRIIGSVRIVTSYCEENGLDFYLSDCSYLNGEWKNLHGER</sequence>